<name>S7T1N5_9BACT</name>
<accession>S7T1N5</accession>
<protein>
    <submittedName>
        <fullName evidence="1">Uncharacterized protein</fullName>
    </submittedName>
</protein>
<dbReference type="SUPFAM" id="SSF56300">
    <property type="entry name" value="Metallo-dependent phosphatases"/>
    <property type="match status" value="1"/>
</dbReference>
<dbReference type="InterPro" id="IPR029052">
    <property type="entry name" value="Metallo-depent_PP-like"/>
</dbReference>
<keyword evidence="2" id="KW-1185">Reference proteome</keyword>
<sequence>MLLLASAGEFRDENGVMPKPGLLQRMARVYGQLGYDAGLLFEAEKSALEAVQAAVPLGFIAPRAPDTALARVGDRTVGLIFLPDTYGKTPPSALMTQVVETAASLSGKVDLVIGLSSWGIDAEQLLIGRADGAFHILIGGGSGRGLVGMPMAFGKTLWVRPYSDGKGVGRIDAFSWPEPGKADVWINSSLRFDVLPLRDDLPDDPAVAALLAGS</sequence>
<evidence type="ECO:0000313" key="1">
    <source>
        <dbReference type="EMBL" id="EPR30471.1"/>
    </source>
</evidence>
<dbReference type="Proteomes" id="UP000014975">
    <property type="component" value="Unassembled WGS sequence"/>
</dbReference>
<gene>
    <name evidence="1" type="ORF">dsat_1611</name>
</gene>
<reference evidence="1 2" key="1">
    <citation type="journal article" date="2013" name="Genome Announc.">
        <title>Draft genome sequences for three mercury-methylating, sulfate-reducing bacteria.</title>
        <authorList>
            <person name="Brown S.D."/>
            <person name="Hurt R.A.Jr."/>
            <person name="Gilmour C.C."/>
            <person name="Elias D.A."/>
        </authorList>
    </citation>
    <scope>NUCLEOTIDE SEQUENCE [LARGE SCALE GENOMIC DNA]</scope>
    <source>
        <strain evidence="1 2">DSM 16529</strain>
    </source>
</reference>
<comment type="caution">
    <text evidence="1">The sequence shown here is derived from an EMBL/GenBank/DDBJ whole genome shotgun (WGS) entry which is preliminary data.</text>
</comment>
<organism evidence="1 2">
    <name type="scientific">Alkalidesulfovibrio alkalitolerans DSM 16529</name>
    <dbReference type="NCBI Taxonomy" id="1121439"/>
    <lineage>
        <taxon>Bacteria</taxon>
        <taxon>Pseudomonadati</taxon>
        <taxon>Thermodesulfobacteriota</taxon>
        <taxon>Desulfovibrionia</taxon>
        <taxon>Desulfovibrionales</taxon>
        <taxon>Desulfovibrionaceae</taxon>
        <taxon>Alkalidesulfovibrio</taxon>
    </lineage>
</organism>
<dbReference type="PATRIC" id="fig|1121439.3.peg.3000"/>
<dbReference type="EMBL" id="ATHI01000032">
    <property type="protein sequence ID" value="EPR30471.1"/>
    <property type="molecule type" value="Genomic_DNA"/>
</dbReference>
<dbReference type="eggNOG" id="COG0737">
    <property type="taxonomic scope" value="Bacteria"/>
</dbReference>
<dbReference type="Gene3D" id="3.60.21.10">
    <property type="match status" value="1"/>
</dbReference>
<dbReference type="AlphaFoldDB" id="S7T1N5"/>
<evidence type="ECO:0000313" key="2">
    <source>
        <dbReference type="Proteomes" id="UP000014975"/>
    </source>
</evidence>
<dbReference type="STRING" id="1121439.dsat_1611"/>
<proteinExistence type="predicted"/>